<evidence type="ECO:0000313" key="3">
    <source>
        <dbReference type="Proteomes" id="UP000677244"/>
    </source>
</evidence>
<evidence type="ECO:0000313" key="2">
    <source>
        <dbReference type="EMBL" id="MBO9204217.1"/>
    </source>
</evidence>
<feature type="signal peptide" evidence="1">
    <location>
        <begin position="1"/>
        <end position="22"/>
    </location>
</feature>
<reference evidence="2 3" key="1">
    <citation type="submission" date="2021-03" db="EMBL/GenBank/DDBJ databases">
        <title>Assistant Professor.</title>
        <authorList>
            <person name="Huq M.A."/>
        </authorList>
    </citation>
    <scope>NUCLEOTIDE SEQUENCE [LARGE SCALE GENOMIC DNA]</scope>
    <source>
        <strain evidence="2 3">MAH-29</strain>
    </source>
</reference>
<keyword evidence="1" id="KW-0732">Signal</keyword>
<sequence length="277" mass="31466">MNRNITIKIVAVLLLVTVTAKAQQNKRGKNDAFQELVRLGKWNTVWPVQINLHIAHYVTPTVLESDSADTDMALYYDPHAFYMQAEGMEQIINDTVLIMVDNTAQIIRVFPDKGLLSYSRGNELALFMPDTSMERLSQKFTATMQEEGNSGKRIVLKSRDRISGTDLEKEVIDVVYNAGNYQPLRYKQLKRSVVPVDSASYSAMEKEAGWKGRLFTMDVKGSQLFFVVKEQVIACNFTSINYAQKASPVQEQNRVIRTADGEYQPVKGYELYNISQE</sequence>
<protein>
    <recommendedName>
        <fullName evidence="4">DUF5117 domain-containing protein</fullName>
    </recommendedName>
</protein>
<comment type="caution">
    <text evidence="2">The sequence shown here is derived from an EMBL/GenBank/DDBJ whole genome shotgun (WGS) entry which is preliminary data.</text>
</comment>
<proteinExistence type="predicted"/>
<evidence type="ECO:0008006" key="4">
    <source>
        <dbReference type="Google" id="ProtNLM"/>
    </source>
</evidence>
<dbReference type="Proteomes" id="UP000677244">
    <property type="component" value="Unassembled WGS sequence"/>
</dbReference>
<evidence type="ECO:0000256" key="1">
    <source>
        <dbReference type="SAM" id="SignalP"/>
    </source>
</evidence>
<dbReference type="RefSeq" id="WP_209142568.1">
    <property type="nucleotide sequence ID" value="NZ_JAGHKO010000011.1"/>
</dbReference>
<keyword evidence="3" id="KW-1185">Reference proteome</keyword>
<organism evidence="2 3">
    <name type="scientific">Niastella soli</name>
    <dbReference type="NCBI Taxonomy" id="2821487"/>
    <lineage>
        <taxon>Bacteria</taxon>
        <taxon>Pseudomonadati</taxon>
        <taxon>Bacteroidota</taxon>
        <taxon>Chitinophagia</taxon>
        <taxon>Chitinophagales</taxon>
        <taxon>Chitinophagaceae</taxon>
        <taxon>Niastella</taxon>
    </lineage>
</organism>
<gene>
    <name evidence="2" type="ORF">J7I42_28275</name>
</gene>
<name>A0ABS3Z221_9BACT</name>
<feature type="chain" id="PRO_5045879914" description="DUF5117 domain-containing protein" evidence="1">
    <location>
        <begin position="23"/>
        <end position="277"/>
    </location>
</feature>
<accession>A0ABS3Z221</accession>
<dbReference type="EMBL" id="JAGHKO010000011">
    <property type="protein sequence ID" value="MBO9204217.1"/>
    <property type="molecule type" value="Genomic_DNA"/>
</dbReference>